<dbReference type="Pfam" id="PF00535">
    <property type="entry name" value="Glycos_transf_2"/>
    <property type="match status" value="1"/>
</dbReference>
<dbReference type="AlphaFoldDB" id="A0A484HJG9"/>
<dbReference type="InterPro" id="IPR029044">
    <property type="entry name" value="Nucleotide-diphossugar_trans"/>
</dbReference>
<keyword evidence="3 5" id="KW-0808">Transferase</keyword>
<dbReference type="CDD" id="cd04186">
    <property type="entry name" value="GT_2_like_c"/>
    <property type="match status" value="1"/>
</dbReference>
<dbReference type="GO" id="GO:0016757">
    <property type="term" value="F:glycosyltransferase activity"/>
    <property type="evidence" value="ECO:0007669"/>
    <property type="project" value="UniProtKB-KW"/>
</dbReference>
<evidence type="ECO:0000256" key="3">
    <source>
        <dbReference type="ARBA" id="ARBA00022679"/>
    </source>
</evidence>
<proteinExistence type="inferred from homology"/>
<organism evidence="5">
    <name type="scientific">uncultured Desulfobacteraceae bacterium</name>
    <dbReference type="NCBI Taxonomy" id="218296"/>
    <lineage>
        <taxon>Bacteria</taxon>
        <taxon>Pseudomonadati</taxon>
        <taxon>Thermodesulfobacteriota</taxon>
        <taxon>Desulfobacteria</taxon>
        <taxon>Desulfobacterales</taxon>
        <taxon>Desulfobacteraceae</taxon>
        <taxon>environmental samples</taxon>
    </lineage>
</organism>
<dbReference type="PANTHER" id="PTHR43179:SF12">
    <property type="entry name" value="GALACTOFURANOSYLTRANSFERASE GLFT2"/>
    <property type="match status" value="1"/>
</dbReference>
<name>A0A484HJG9_9BACT</name>
<dbReference type="InterPro" id="IPR001173">
    <property type="entry name" value="Glyco_trans_2-like"/>
</dbReference>
<gene>
    <name evidence="5" type="ORF">EPICR_100044</name>
</gene>
<dbReference type="PANTHER" id="PTHR43179">
    <property type="entry name" value="RHAMNOSYLTRANSFERASE WBBL"/>
    <property type="match status" value="1"/>
</dbReference>
<feature type="domain" description="Glycosyltransferase 2-like" evidence="4">
    <location>
        <begin position="7"/>
        <end position="131"/>
    </location>
</feature>
<reference evidence="5" key="1">
    <citation type="submission" date="2019-01" db="EMBL/GenBank/DDBJ databases">
        <authorList>
            <consortium name="Genoscope - CEA"/>
            <person name="William W."/>
        </authorList>
    </citation>
    <scope>NUCLEOTIDE SEQUENCE</scope>
    <source>
        <strain evidence="5">CR-1</strain>
    </source>
</reference>
<keyword evidence="2 5" id="KW-0328">Glycosyltransferase</keyword>
<evidence type="ECO:0000256" key="1">
    <source>
        <dbReference type="ARBA" id="ARBA00006739"/>
    </source>
</evidence>
<evidence type="ECO:0000256" key="2">
    <source>
        <dbReference type="ARBA" id="ARBA00022676"/>
    </source>
</evidence>
<dbReference type="EMBL" id="CAACVI010000002">
    <property type="protein sequence ID" value="VEN72999.1"/>
    <property type="molecule type" value="Genomic_DNA"/>
</dbReference>
<accession>A0A484HJG9</accession>
<sequence>MKPLLASIVVLSFNQLEKTTRPCIESIYRHTDPEKFELIVVDNASEDGAPQYLRGLMAEHDNIKICLNKTNRGYAGGNNDGMKLAEGKYIALLNNDTLATPGWLEQLTDILAKNPGTGLLSPITNYAGNEQCVELPGITEKNYCEVARVYTHRRRNSLFETEKVGFFCVAMPSWVPERIGFLDEAFGMGLFEDDDYCLRVKNDLGLSVCVTEGCFIFHKGSSSFKKLDPARYQALFDRNRKYFCEKHNIQWRFGDIAEAFLAKLEKDIESYETGGSEKSRHIESIRVRLTHFRNAIFQLKHFETDFISMNSQGAAEAEFQGDHWRLRGKLTRRLGKIRKSIDRKLAGIFRK</sequence>
<dbReference type="SUPFAM" id="SSF53448">
    <property type="entry name" value="Nucleotide-diphospho-sugar transferases"/>
    <property type="match status" value="1"/>
</dbReference>
<protein>
    <submittedName>
        <fullName evidence="5">Teichuronic acid biosynthesis glycosyltransferase TuaH</fullName>
        <ecNumber evidence="5">2.4.-.-</ecNumber>
    </submittedName>
</protein>
<dbReference type="EC" id="2.4.-.-" evidence="5"/>
<comment type="similarity">
    <text evidence="1">Belongs to the glycosyltransferase 2 family.</text>
</comment>
<evidence type="ECO:0000313" key="5">
    <source>
        <dbReference type="EMBL" id="VEN72999.1"/>
    </source>
</evidence>
<evidence type="ECO:0000259" key="4">
    <source>
        <dbReference type="Pfam" id="PF00535"/>
    </source>
</evidence>
<dbReference type="Gene3D" id="3.90.550.10">
    <property type="entry name" value="Spore Coat Polysaccharide Biosynthesis Protein SpsA, Chain A"/>
    <property type="match status" value="1"/>
</dbReference>